<evidence type="ECO:0000256" key="2">
    <source>
        <dbReference type="SAM" id="SignalP"/>
    </source>
</evidence>
<accession>A0A485LQK3</accession>
<dbReference type="EMBL" id="VJMH01007312">
    <property type="protein sequence ID" value="KAF0684197.1"/>
    <property type="molecule type" value="Genomic_DNA"/>
</dbReference>
<dbReference type="Pfam" id="PF13365">
    <property type="entry name" value="Trypsin_2"/>
    <property type="match status" value="1"/>
</dbReference>
<feature type="chain" id="PRO_5033437775" evidence="2">
    <location>
        <begin position="21"/>
        <end position="275"/>
    </location>
</feature>
<dbReference type="AlphaFoldDB" id="A0A485LQK3"/>
<name>A0A485LQK3_9STRA</name>
<dbReference type="OrthoDB" id="62371at2759"/>
<sequence>MISFTKLALAAAATVAVARADDVDEHPESICGSDQSKSSVCYKDTTYASQYKVAQATARLTLSKGYCTGWLFGSEGHLITNWHCIGSDADAKALRSEFGSECNACDHPDINKKLGCPGVFVSNSSTLILADEKLDFALVKLNLNPGFDLTRYGYLQARASLPALNETIFIAQHPGAKAKKLSVATDDGSAGRIVSLKVNGCTGGTDSVGHNVDTEPGSSGSPVIAFKDNAVVALHDCGGCTATGGRNTATKFAQVVELLKAKNLLPKDAIKHDAC</sequence>
<dbReference type="PANTHER" id="PTHR36234:SF5">
    <property type="entry name" value="LYSYL ENDOPEPTIDASE"/>
    <property type="match status" value="1"/>
</dbReference>
<evidence type="ECO:0000313" key="4">
    <source>
        <dbReference type="EMBL" id="VFU00464.1"/>
    </source>
</evidence>
<gene>
    <name evidence="4" type="primary">Aste57867_23820</name>
    <name evidence="3" type="ORF">As57867_023747</name>
    <name evidence="4" type="ORF">ASTE57867_23820</name>
</gene>
<evidence type="ECO:0000256" key="1">
    <source>
        <dbReference type="ARBA" id="ARBA00023026"/>
    </source>
</evidence>
<protein>
    <submittedName>
        <fullName evidence="4">Aste57867_23820 protein</fullName>
    </submittedName>
</protein>
<dbReference type="EMBL" id="CAADRA010007338">
    <property type="protein sequence ID" value="VFU00464.1"/>
    <property type="molecule type" value="Genomic_DNA"/>
</dbReference>
<dbReference type="PANTHER" id="PTHR36234">
    <property type="entry name" value="LYSYL ENDOPEPTIDASE"/>
    <property type="match status" value="1"/>
</dbReference>
<dbReference type="Proteomes" id="UP000332933">
    <property type="component" value="Unassembled WGS sequence"/>
</dbReference>
<keyword evidence="5" id="KW-1185">Reference proteome</keyword>
<evidence type="ECO:0000313" key="5">
    <source>
        <dbReference type="Proteomes" id="UP000332933"/>
    </source>
</evidence>
<dbReference type="InterPro" id="IPR043504">
    <property type="entry name" value="Peptidase_S1_PA_chymotrypsin"/>
</dbReference>
<keyword evidence="2" id="KW-0732">Signal</keyword>
<organism evidence="4 5">
    <name type="scientific">Aphanomyces stellatus</name>
    <dbReference type="NCBI Taxonomy" id="120398"/>
    <lineage>
        <taxon>Eukaryota</taxon>
        <taxon>Sar</taxon>
        <taxon>Stramenopiles</taxon>
        <taxon>Oomycota</taxon>
        <taxon>Saprolegniomycetes</taxon>
        <taxon>Saprolegniales</taxon>
        <taxon>Verrucalvaceae</taxon>
        <taxon>Aphanomyces</taxon>
    </lineage>
</organism>
<proteinExistence type="predicted"/>
<feature type="signal peptide" evidence="2">
    <location>
        <begin position="1"/>
        <end position="20"/>
    </location>
</feature>
<dbReference type="SUPFAM" id="SSF50494">
    <property type="entry name" value="Trypsin-like serine proteases"/>
    <property type="match status" value="1"/>
</dbReference>
<keyword evidence="1" id="KW-0843">Virulence</keyword>
<dbReference type="Gene3D" id="2.40.10.10">
    <property type="entry name" value="Trypsin-like serine proteases"/>
    <property type="match status" value="2"/>
</dbReference>
<evidence type="ECO:0000313" key="3">
    <source>
        <dbReference type="EMBL" id="KAF0684197.1"/>
    </source>
</evidence>
<reference evidence="3" key="2">
    <citation type="submission" date="2019-06" db="EMBL/GenBank/DDBJ databases">
        <title>Genomics analysis of Aphanomyces spp. identifies a new class of oomycete effector associated with host adaptation.</title>
        <authorList>
            <person name="Gaulin E."/>
        </authorList>
    </citation>
    <scope>NUCLEOTIDE SEQUENCE</scope>
    <source>
        <strain evidence="3">CBS 578.67</strain>
    </source>
</reference>
<reference evidence="4 5" key="1">
    <citation type="submission" date="2019-03" db="EMBL/GenBank/DDBJ databases">
        <authorList>
            <person name="Gaulin E."/>
            <person name="Dumas B."/>
        </authorList>
    </citation>
    <scope>NUCLEOTIDE SEQUENCE [LARGE SCALE GENOMIC DNA]</scope>
    <source>
        <strain evidence="4">CBS 568.67</strain>
    </source>
</reference>
<dbReference type="InterPro" id="IPR009003">
    <property type="entry name" value="Peptidase_S1_PA"/>
</dbReference>